<organism evidence="1 2">
    <name type="scientific">Steccherinum ochraceum</name>
    <dbReference type="NCBI Taxonomy" id="92696"/>
    <lineage>
        <taxon>Eukaryota</taxon>
        <taxon>Fungi</taxon>
        <taxon>Dikarya</taxon>
        <taxon>Basidiomycota</taxon>
        <taxon>Agaricomycotina</taxon>
        <taxon>Agaricomycetes</taxon>
        <taxon>Polyporales</taxon>
        <taxon>Steccherinaceae</taxon>
        <taxon>Steccherinum</taxon>
    </lineage>
</organism>
<gene>
    <name evidence="1" type="ORF">EIP91_007244</name>
</gene>
<accession>A0A4R0R6W4</accession>
<dbReference type="Proteomes" id="UP000292702">
    <property type="component" value="Unassembled WGS sequence"/>
</dbReference>
<dbReference type="AlphaFoldDB" id="A0A4R0R6W4"/>
<keyword evidence="2" id="KW-1185">Reference proteome</keyword>
<sequence length="426" mass="47741">MRNPAGYQLFQAVAIRWTGFSPDLAHDIDAFIKFLNSATVSSRDGLSNIVKELSLRGPPSSNGQIISTSAADVQLLLSGLPCVHTLKIYDLRLLYNRPSSPTLCSSPFKLQRLRMIGTTILTPPWSGTNLSSKASPFFSLFSNIVDLHLDRVVLRRDLAAKPDYESLRPTESNTMRRTAHVKNLVCSSLRIALPGNIAHNQVVKINFMDFLSYPSSLPKEIVDIVDVCGDWETLHCKLEGDGQDVPDLYLAVQSDHGRSEHSLQSTSTTERSKHLTCMRLTVGLCSGKRGFARALQAIRCADASVSRIVVNWVCFTPTQVKVRSHLEHADTWLRVLHLRKGLGELQGDDCKQSWAELDEHLCSRRNLEQFEMHFSQYDATGDEVVDRNPSRPPMDHKRDVQPLMQKLPGFGAMHSKSLVVQDHIKY</sequence>
<evidence type="ECO:0000313" key="1">
    <source>
        <dbReference type="EMBL" id="TCD62186.1"/>
    </source>
</evidence>
<proteinExistence type="predicted"/>
<name>A0A4R0R6W4_9APHY</name>
<dbReference type="EMBL" id="RWJN01000394">
    <property type="protein sequence ID" value="TCD62186.1"/>
    <property type="molecule type" value="Genomic_DNA"/>
</dbReference>
<reference evidence="1 2" key="1">
    <citation type="submission" date="2018-11" db="EMBL/GenBank/DDBJ databases">
        <title>Genome assembly of Steccherinum ochraceum LE-BIN_3174, the white-rot fungus of the Steccherinaceae family (The Residual Polyporoid clade, Polyporales, Basidiomycota).</title>
        <authorList>
            <person name="Fedorova T.V."/>
            <person name="Glazunova O.A."/>
            <person name="Landesman E.O."/>
            <person name="Moiseenko K.V."/>
            <person name="Psurtseva N.V."/>
            <person name="Savinova O.S."/>
            <person name="Shakhova N.V."/>
            <person name="Tyazhelova T.V."/>
            <person name="Vasina D.V."/>
        </authorList>
    </citation>
    <scope>NUCLEOTIDE SEQUENCE [LARGE SCALE GENOMIC DNA]</scope>
    <source>
        <strain evidence="1 2">LE-BIN_3174</strain>
    </source>
</reference>
<evidence type="ECO:0000313" key="2">
    <source>
        <dbReference type="Proteomes" id="UP000292702"/>
    </source>
</evidence>
<comment type="caution">
    <text evidence="1">The sequence shown here is derived from an EMBL/GenBank/DDBJ whole genome shotgun (WGS) entry which is preliminary data.</text>
</comment>
<protein>
    <submittedName>
        <fullName evidence="1">Uncharacterized protein</fullName>
    </submittedName>
</protein>